<dbReference type="AlphaFoldDB" id="A0A7D5GG35"/>
<dbReference type="OrthoDB" id="269878at2157"/>
<protein>
    <submittedName>
        <fullName evidence="2">Methionyl-tRNA formyltransferase</fullName>
    </submittedName>
</protein>
<dbReference type="KEGG" id="halg:HUG10_14895"/>
<accession>A0A7D5GG35</accession>
<dbReference type="PANTHER" id="PTHR11138:SF5">
    <property type="entry name" value="METHIONYL-TRNA FORMYLTRANSFERASE, MITOCHONDRIAL"/>
    <property type="match status" value="1"/>
</dbReference>
<dbReference type="GeneID" id="56030146"/>
<evidence type="ECO:0000313" key="3">
    <source>
        <dbReference type="Proteomes" id="UP000509750"/>
    </source>
</evidence>
<dbReference type="GO" id="GO:0005829">
    <property type="term" value="C:cytosol"/>
    <property type="evidence" value="ECO:0007669"/>
    <property type="project" value="TreeGrafter"/>
</dbReference>
<dbReference type="GO" id="GO:0004479">
    <property type="term" value="F:methionyl-tRNA formyltransferase activity"/>
    <property type="evidence" value="ECO:0007669"/>
    <property type="project" value="TreeGrafter"/>
</dbReference>
<dbReference type="PANTHER" id="PTHR11138">
    <property type="entry name" value="METHIONYL-TRNA FORMYLTRANSFERASE"/>
    <property type="match status" value="1"/>
</dbReference>
<dbReference type="Proteomes" id="UP000509750">
    <property type="component" value="Chromosome"/>
</dbReference>
<dbReference type="InterPro" id="IPR002376">
    <property type="entry name" value="Formyl_transf_N"/>
</dbReference>
<keyword evidence="2" id="KW-0808">Transferase</keyword>
<dbReference type="EMBL" id="CP058529">
    <property type="protein sequence ID" value="QLG28748.1"/>
    <property type="molecule type" value="Genomic_DNA"/>
</dbReference>
<dbReference type="Gene3D" id="3.40.50.12230">
    <property type="match status" value="1"/>
</dbReference>
<reference evidence="2 3" key="1">
    <citation type="submission" date="2020-07" db="EMBL/GenBank/DDBJ databases">
        <title>Gai3-2, isolated from salt lake.</title>
        <authorList>
            <person name="Cui H."/>
            <person name="Shi X."/>
        </authorList>
    </citation>
    <scope>NUCLEOTIDE SEQUENCE [LARGE SCALE GENOMIC DNA]</scope>
    <source>
        <strain evidence="2 3">Gai3-2</strain>
    </source>
</reference>
<keyword evidence="3" id="KW-1185">Reference proteome</keyword>
<dbReference type="SUPFAM" id="SSF53328">
    <property type="entry name" value="Formyltransferase"/>
    <property type="match status" value="1"/>
</dbReference>
<organism evidence="2 3">
    <name type="scientific">Halorarum halophilum</name>
    <dbReference type="NCBI Taxonomy" id="2743090"/>
    <lineage>
        <taxon>Archaea</taxon>
        <taxon>Methanobacteriati</taxon>
        <taxon>Methanobacteriota</taxon>
        <taxon>Stenosarchaea group</taxon>
        <taxon>Halobacteria</taxon>
        <taxon>Halobacteriales</taxon>
        <taxon>Haloferacaceae</taxon>
        <taxon>Halorarum</taxon>
    </lineage>
</organism>
<feature type="domain" description="Formyl transferase N-terminal" evidence="1">
    <location>
        <begin position="152"/>
        <end position="238"/>
    </location>
</feature>
<evidence type="ECO:0000259" key="1">
    <source>
        <dbReference type="Pfam" id="PF00551"/>
    </source>
</evidence>
<evidence type="ECO:0000313" key="2">
    <source>
        <dbReference type="EMBL" id="QLG28748.1"/>
    </source>
</evidence>
<dbReference type="Pfam" id="PF00551">
    <property type="entry name" value="Formyl_trans_N"/>
    <property type="match status" value="1"/>
</dbReference>
<proteinExistence type="predicted"/>
<dbReference type="InterPro" id="IPR036477">
    <property type="entry name" value="Formyl_transf_N_sf"/>
</dbReference>
<dbReference type="RefSeq" id="WP_179170322.1">
    <property type="nucleotide sequence ID" value="NZ_CP058529.1"/>
</dbReference>
<gene>
    <name evidence="2" type="ORF">HUG10_14895</name>
</gene>
<name>A0A7D5GG35_9EURY</name>
<sequence length="286" mass="31908">MSEAPPNNLCVLADPYLKGYQVRSMEIAVERAGVEIPLVLVNDDEDPDYDREAEAKTVNEGLGLDAVRLFFDVLERERAWTFVIAEKKLAEEFGTRVEPSRRIHVDDIALFDDADVRRVSPVKDGNWNELPPDAVEAVGESCDVGMRYGFGLLKGDVLEVPEYGVLSFHPADIRLYRGMGPPQAYLDGRDRMGVTLQRLTEDIDAGEIIAYAETDVDDGATLWEIYDELHDLQANTLATGIENLRDPSIEPTVPDSLGPYYSTTLRRKPSFAGRVLLKNLRGHVLS</sequence>